<dbReference type="InterPro" id="IPR016732">
    <property type="entry name" value="UCP018688"/>
</dbReference>
<sequence>MPPYCDFDFANIYNWSDKKSKTGISLLNKNLVIRMKDFTSDRIIVSYLGADNDAKTATALVNKFKEVTMVPEAVFSKGAPKTNSLLIKDDRDNFDYILSIEEMINLFGGKFKQKRKLIHRFTKNYPDHKVIILDFSKTTDVIHLNNLLTRWKDLKKSCDKEVDREFKALQRLVENSSLYRIVNVGILYKDKLVAFTTNEIRKDYAIGGFGKADFLKIFVATILRGKDTPKADKKLE</sequence>
<evidence type="ECO:0000313" key="3">
    <source>
        <dbReference type="Proteomes" id="UP000230340"/>
    </source>
</evidence>
<dbReference type="PANTHER" id="PTHR41373:SF1">
    <property type="entry name" value="PHOSPHATIDYLGLYCEROL LYSYLTRANSFERASE C-TERMINAL DOMAIN-CONTAINING PROTEIN"/>
    <property type="match status" value="1"/>
</dbReference>
<gene>
    <name evidence="2" type="ORF">COT49_02900</name>
</gene>
<evidence type="ECO:0000259" key="1">
    <source>
        <dbReference type="Pfam" id="PF09924"/>
    </source>
</evidence>
<dbReference type="SUPFAM" id="SSF55729">
    <property type="entry name" value="Acyl-CoA N-acyltransferases (Nat)"/>
    <property type="match status" value="2"/>
</dbReference>
<dbReference type="InterPro" id="IPR024320">
    <property type="entry name" value="LPG_synthase_C"/>
</dbReference>
<reference evidence="3" key="1">
    <citation type="submission" date="2017-09" db="EMBL/GenBank/DDBJ databases">
        <title>Depth-based differentiation of microbial function through sediment-hosted aquifers and enrichment of novel symbionts in the deep terrestrial subsurface.</title>
        <authorList>
            <person name="Probst A.J."/>
            <person name="Ladd B."/>
            <person name="Jarett J.K."/>
            <person name="Geller-Mcgrath D.E."/>
            <person name="Sieber C.M.K."/>
            <person name="Emerson J.B."/>
            <person name="Anantharaman K."/>
            <person name="Thomas B.C."/>
            <person name="Malmstrom R."/>
            <person name="Stieglmeier M."/>
            <person name="Klingl A."/>
            <person name="Woyke T."/>
            <person name="Ryan C.M."/>
            <person name="Banfield J.F."/>
        </authorList>
    </citation>
    <scope>NUCLEOTIDE SEQUENCE [LARGE SCALE GENOMIC DNA]</scope>
</reference>
<dbReference type="EMBL" id="PEYT01000025">
    <property type="protein sequence ID" value="PIS22915.1"/>
    <property type="molecule type" value="Genomic_DNA"/>
</dbReference>
<organism evidence="2 3">
    <name type="scientific">candidate division WWE3 bacterium CG08_land_8_20_14_0_20_40_13</name>
    <dbReference type="NCBI Taxonomy" id="1975084"/>
    <lineage>
        <taxon>Bacteria</taxon>
        <taxon>Katanobacteria</taxon>
    </lineage>
</organism>
<dbReference type="InterPro" id="IPR016181">
    <property type="entry name" value="Acyl_CoA_acyltransferase"/>
</dbReference>
<dbReference type="Gene3D" id="3.40.630.30">
    <property type="match status" value="1"/>
</dbReference>
<dbReference type="AlphaFoldDB" id="A0A2H0XDL8"/>
<proteinExistence type="predicted"/>
<accession>A0A2H0XDL8</accession>
<dbReference type="Pfam" id="PF09924">
    <property type="entry name" value="LPG_synthase_C"/>
    <property type="match status" value="1"/>
</dbReference>
<evidence type="ECO:0000313" key="2">
    <source>
        <dbReference type="EMBL" id="PIS22915.1"/>
    </source>
</evidence>
<name>A0A2H0XDL8_UNCKA</name>
<comment type="caution">
    <text evidence="2">The sequence shown here is derived from an EMBL/GenBank/DDBJ whole genome shotgun (WGS) entry which is preliminary data.</text>
</comment>
<dbReference type="Proteomes" id="UP000230340">
    <property type="component" value="Unassembled WGS sequence"/>
</dbReference>
<dbReference type="PANTHER" id="PTHR41373">
    <property type="entry name" value="DUF2156 DOMAIN-CONTAINING PROTEIN"/>
    <property type="match status" value="1"/>
</dbReference>
<feature type="domain" description="Phosphatidylglycerol lysyltransferase C-terminal" evidence="1">
    <location>
        <begin position="7"/>
        <end position="197"/>
    </location>
</feature>
<protein>
    <recommendedName>
        <fullName evidence="1">Phosphatidylglycerol lysyltransferase C-terminal domain-containing protein</fullName>
    </recommendedName>
</protein>